<proteinExistence type="inferred from homology"/>
<dbReference type="GO" id="GO:0061709">
    <property type="term" value="P:reticulophagy"/>
    <property type="evidence" value="ECO:0007669"/>
    <property type="project" value="TreeGrafter"/>
</dbReference>
<comment type="caution">
    <text evidence="14">The sequence shown here is derived from an EMBL/GenBank/DDBJ whole genome shotgun (WGS) entry which is preliminary data.</text>
</comment>
<evidence type="ECO:0000256" key="1">
    <source>
        <dbReference type="ARBA" id="ARBA00004406"/>
    </source>
</evidence>
<accession>A0A4R0RC53</accession>
<evidence type="ECO:0000256" key="11">
    <source>
        <dbReference type="ARBA" id="ARBA00024615"/>
    </source>
</evidence>
<evidence type="ECO:0000256" key="10">
    <source>
        <dbReference type="ARBA" id="ARBA00024479"/>
    </source>
</evidence>
<evidence type="ECO:0000256" key="8">
    <source>
        <dbReference type="ARBA" id="ARBA00023055"/>
    </source>
</evidence>
<dbReference type="GO" id="GO:0000422">
    <property type="term" value="P:autophagy of mitochondrion"/>
    <property type="evidence" value="ECO:0007669"/>
    <property type="project" value="TreeGrafter"/>
</dbReference>
<feature type="region of interest" description="Disordered" evidence="13">
    <location>
        <begin position="415"/>
        <end position="445"/>
    </location>
</feature>
<comment type="catalytic activity">
    <reaction evidence="10">
        <text>a 1,2-diacyl-sn-glycero-3-phospho-L-serine(in) = a 1,2-diacyl-sn-glycero-3-phospho-L-serine(out)</text>
        <dbReference type="Rhea" id="RHEA:38663"/>
        <dbReference type="ChEBI" id="CHEBI:57262"/>
    </reaction>
</comment>
<dbReference type="GO" id="GO:0005789">
    <property type="term" value="C:endoplasmic reticulum membrane"/>
    <property type="evidence" value="ECO:0007669"/>
    <property type="project" value="UniProtKB-SubCell"/>
</dbReference>
<organism evidence="14 15">
    <name type="scientific">Steccherinum ochraceum</name>
    <dbReference type="NCBI Taxonomy" id="92696"/>
    <lineage>
        <taxon>Eukaryota</taxon>
        <taxon>Fungi</taxon>
        <taxon>Dikarya</taxon>
        <taxon>Basidiomycota</taxon>
        <taxon>Agaricomycotina</taxon>
        <taxon>Agaricomycetes</taxon>
        <taxon>Polyporales</taxon>
        <taxon>Steccherinaceae</taxon>
        <taxon>Steccherinum</taxon>
    </lineage>
</organism>
<feature type="region of interest" description="Disordered" evidence="13">
    <location>
        <begin position="350"/>
        <end position="376"/>
    </location>
</feature>
<evidence type="ECO:0000256" key="5">
    <source>
        <dbReference type="ARBA" id="ARBA00022448"/>
    </source>
</evidence>
<evidence type="ECO:0000256" key="3">
    <source>
        <dbReference type="ARBA" id="ARBA00009714"/>
    </source>
</evidence>
<keyword evidence="7" id="KW-0072">Autophagy</keyword>
<feature type="compositionally biased region" description="Low complexity" evidence="13">
    <location>
        <begin position="1659"/>
        <end position="1675"/>
    </location>
</feature>
<evidence type="ECO:0000256" key="12">
    <source>
        <dbReference type="ARBA" id="ARBA00024631"/>
    </source>
</evidence>
<dbReference type="PANTHER" id="PTHR13190">
    <property type="entry name" value="AUTOPHAGY-RELATED 2, ISOFORM A"/>
    <property type="match status" value="1"/>
</dbReference>
<dbReference type="GO" id="GO:0043495">
    <property type="term" value="F:protein-membrane adaptor activity"/>
    <property type="evidence" value="ECO:0007669"/>
    <property type="project" value="TreeGrafter"/>
</dbReference>
<dbReference type="PANTHER" id="PTHR13190:SF1">
    <property type="entry name" value="AUTOPHAGY-RELATED 2, ISOFORM A"/>
    <property type="match status" value="1"/>
</dbReference>
<feature type="region of interest" description="Disordered" evidence="13">
    <location>
        <begin position="139"/>
        <end position="167"/>
    </location>
</feature>
<evidence type="ECO:0000313" key="14">
    <source>
        <dbReference type="EMBL" id="TCD64536.1"/>
    </source>
</evidence>
<feature type="region of interest" description="Disordered" evidence="13">
    <location>
        <begin position="1063"/>
        <end position="1084"/>
    </location>
</feature>
<dbReference type="GO" id="GO:0034045">
    <property type="term" value="C:phagophore assembly site membrane"/>
    <property type="evidence" value="ECO:0007669"/>
    <property type="project" value="UniProtKB-SubCell"/>
</dbReference>
<dbReference type="InterPro" id="IPR026849">
    <property type="entry name" value="ATG2"/>
</dbReference>
<feature type="compositionally biased region" description="Basic and acidic residues" evidence="13">
    <location>
        <begin position="429"/>
        <end position="445"/>
    </location>
</feature>
<feature type="compositionally biased region" description="Low complexity" evidence="13">
    <location>
        <begin position="679"/>
        <end position="695"/>
    </location>
</feature>
<comment type="similarity">
    <text evidence="3">Belongs to the ATG2 family.</text>
</comment>
<keyword evidence="8" id="KW-0445">Lipid transport</keyword>
<keyword evidence="15" id="KW-1185">Reference proteome</keyword>
<dbReference type="GO" id="GO:0006869">
    <property type="term" value="P:lipid transport"/>
    <property type="evidence" value="ECO:0007669"/>
    <property type="project" value="UniProtKB-KW"/>
</dbReference>
<gene>
    <name evidence="14" type="primary">ATG2</name>
    <name evidence="14" type="ORF">EIP91_003974</name>
</gene>
<feature type="region of interest" description="Disordered" evidence="13">
    <location>
        <begin position="270"/>
        <end position="298"/>
    </location>
</feature>
<dbReference type="GO" id="GO:0000045">
    <property type="term" value="P:autophagosome assembly"/>
    <property type="evidence" value="ECO:0007669"/>
    <property type="project" value="TreeGrafter"/>
</dbReference>
<dbReference type="Proteomes" id="UP000292702">
    <property type="component" value="Unassembled WGS sequence"/>
</dbReference>
<feature type="region of interest" description="Disordered" evidence="13">
    <location>
        <begin position="1640"/>
        <end position="1683"/>
    </location>
</feature>
<dbReference type="GO" id="GO:0034727">
    <property type="term" value="P:piecemeal microautophagy of the nucleus"/>
    <property type="evidence" value="ECO:0007669"/>
    <property type="project" value="TreeGrafter"/>
</dbReference>
<evidence type="ECO:0000256" key="7">
    <source>
        <dbReference type="ARBA" id="ARBA00023006"/>
    </source>
</evidence>
<feature type="compositionally biased region" description="Pro residues" evidence="13">
    <location>
        <begin position="363"/>
        <end position="376"/>
    </location>
</feature>
<comment type="subcellular location">
    <subcellularLocation>
        <location evidence="1">Endoplasmic reticulum membrane</location>
        <topology evidence="1">Peripheral membrane protein</topology>
    </subcellularLocation>
    <subcellularLocation>
        <location evidence="2">Preautophagosomal structure membrane</location>
        <topology evidence="2">Peripheral membrane protein</topology>
    </subcellularLocation>
</comment>
<feature type="region of interest" description="Disordered" evidence="13">
    <location>
        <begin position="845"/>
        <end position="868"/>
    </location>
</feature>
<keyword evidence="9" id="KW-0472">Membrane</keyword>
<evidence type="ECO:0000256" key="6">
    <source>
        <dbReference type="ARBA" id="ARBA00022824"/>
    </source>
</evidence>
<dbReference type="Pfam" id="PF13329">
    <property type="entry name" value="ATG2_CAD"/>
    <property type="match status" value="2"/>
</dbReference>
<feature type="compositionally biased region" description="Basic and acidic residues" evidence="13">
    <location>
        <begin position="809"/>
        <end position="822"/>
    </location>
</feature>
<dbReference type="OrthoDB" id="18982at2759"/>
<protein>
    <recommendedName>
        <fullName evidence="4">Autophagy-related protein 2</fullName>
    </recommendedName>
</protein>
<keyword evidence="6" id="KW-0256">Endoplasmic reticulum</keyword>
<feature type="region of interest" description="Disordered" evidence="13">
    <location>
        <begin position="653"/>
        <end position="731"/>
    </location>
</feature>
<evidence type="ECO:0000256" key="13">
    <source>
        <dbReference type="SAM" id="MobiDB-lite"/>
    </source>
</evidence>
<feature type="compositionally biased region" description="Acidic residues" evidence="13">
    <location>
        <begin position="788"/>
        <end position="799"/>
    </location>
</feature>
<keyword evidence="5" id="KW-0813">Transport</keyword>
<name>A0A4R0RC53_9APHY</name>
<feature type="region of interest" description="Disordered" evidence="13">
    <location>
        <begin position="777"/>
        <end position="822"/>
    </location>
</feature>
<feature type="compositionally biased region" description="Basic residues" evidence="13">
    <location>
        <begin position="856"/>
        <end position="865"/>
    </location>
</feature>
<comment type="catalytic activity">
    <reaction evidence="12">
        <text>a 1,2-diacyl-sn-glycero-3-phosphocholine(in) = a 1,2-diacyl-sn-glycero-3-phosphocholine(out)</text>
        <dbReference type="Rhea" id="RHEA:38571"/>
        <dbReference type="ChEBI" id="CHEBI:57643"/>
    </reaction>
</comment>
<feature type="compositionally biased region" description="Polar residues" evidence="13">
    <location>
        <begin position="270"/>
        <end position="279"/>
    </location>
</feature>
<comment type="catalytic activity">
    <reaction evidence="11">
        <text>a 1,2-diacyl-sn-glycero-3-phosphoethanolamine(in) = a 1,2-diacyl-sn-glycero-3-phosphoethanolamine(out)</text>
        <dbReference type="Rhea" id="RHEA:38895"/>
        <dbReference type="ChEBI" id="CHEBI:64612"/>
    </reaction>
</comment>
<dbReference type="GO" id="GO:0061908">
    <property type="term" value="C:phagophore"/>
    <property type="evidence" value="ECO:0007669"/>
    <property type="project" value="TreeGrafter"/>
</dbReference>
<evidence type="ECO:0000256" key="2">
    <source>
        <dbReference type="ARBA" id="ARBA00004623"/>
    </source>
</evidence>
<evidence type="ECO:0000313" key="15">
    <source>
        <dbReference type="Proteomes" id="UP000292702"/>
    </source>
</evidence>
<reference evidence="14 15" key="1">
    <citation type="submission" date="2018-11" db="EMBL/GenBank/DDBJ databases">
        <title>Genome assembly of Steccherinum ochraceum LE-BIN_3174, the white-rot fungus of the Steccherinaceae family (The Residual Polyporoid clade, Polyporales, Basidiomycota).</title>
        <authorList>
            <person name="Fedorova T.V."/>
            <person name="Glazunova O.A."/>
            <person name="Landesman E.O."/>
            <person name="Moiseenko K.V."/>
            <person name="Psurtseva N.V."/>
            <person name="Savinova O.S."/>
            <person name="Shakhova N.V."/>
            <person name="Tyazhelova T.V."/>
            <person name="Vasina D.V."/>
        </authorList>
    </citation>
    <scope>NUCLEOTIDE SEQUENCE [LARGE SCALE GENOMIC DNA]</scope>
    <source>
        <strain evidence="14 15">LE-BIN_3174</strain>
    </source>
</reference>
<sequence>MQTTTQTLGHFVQPGQLDILQIDSQIGSGYVQIRDVELNNEAINALISGLPIQLHDGSIGKVTARIPWPNPLTSSVGLSIESLHLTFHLAATAAKASAPSYASLAESVASVADTFIHEELSAPEEAALRESFHTDLSTSTHLSADNVPGGLDPFVTETEETHHESEPPGVSIFATLLERLLSRFHFDASDIRITLVHPAHASFTLSVPEIRYGTNLDLPTSETHTSSLGEGSSSQTAVNARTLIISGFDVTTRCLQPQSMAIIESAVASPSSRTASMPQQSPPTVSPSIPASPSSDIDEDTQMLMSQSLASLPPRPFSPASSVSGSLYQSALDASSPRAMIETIYEDPEPVPAQRSHHEEDPPVAPEASPLPPVYPQEPRKLSLQTDGEELTDEKLLSLRAEPIVVRLYTPSTPRAMSPAAADTIPPRSTEEDSGRTNTDRPGRTVEPFKVEISLGTLACALKARHVRSLIDVASIWSSHAPPLPAPIVNKEISRGPSTLDSFEITVRMHAVVLLVSPSTSMSDDAGMTSFWDRPLSPPRLPHGYLRIHLDHFYTFVTIADVDHRGMPAARSSSSERRTTCSLTLSDLSMFAFASPSPSSSTDLAAEPILITDPNLLEQYSRDHVHPDLTIADPETCMPTFDVVDWTHRSHQPQSTRITHWRSRVPPGRSHVQTQSPVLSRSPGKGSPRSPRSLGGKQGQMQRVEHPAVKVKMTIVNPKPNSSSRSRRHLPEGSVTVDCDIAPLHVFVAIDSILERRGRSPSPTLQFVEALTVQHVSTTPDTSTRDEYLDDSEEEDEDATPPGSPRANDLFKRTHNRDHERERRRLEQLVLEDLDLDFDYRQAVPERRSSDTTHQPRVRRKRKPKTGPTLKVTINIPMIRIQVRVPPPPSSASRSGAVVVDLHGLKICPGEPVVEKRKPTRFVEPADMPPAGPSSGSDSAGHILVTSSLQRIIIAYCPTGTTSAATLISVGTLPMEDTRKADATKGLGFEDDFPPEEPALGVLRIVASKSDPTPRRMPTSSSFVTTAVALEIPSVFVHVSKPQLDGLQLWADDLTQALERGFSDAPVYDDGDDDATERRSSKDPSLIGSRFFAKMQKSRAGPDGSSTVSAEAAGETSETIVKVSITKVALRVVLPRDEFSEVRPFDVVATDVDLLLELKPEGKDETVLTLGMMDASIFDYSDVGKRVCYLALTIPRELHPSSRPLLKLRFTSLIVPGTIAKETKVKVTLCGLTYNFHPGIAWITDLTNFVKAPPGAFETVVPSERTHISVKITDTSIRAFGAQYSGSVVLYLGEADFGTTIVGNSPQTSLRLGVTSLALYLTDDVSTLSEVTSSSRTPANVGGVLWKREGYALLAELATFTLQFSRDASLTPPDVKVSIDQGELRLHLCADTATALTAFIQDIAAAFTPPVNPEAPPKKVERKVPTSVGAHMASSHLMASLDENAFARAPDLISAPDMIQDDLPTNLDYLDESFGAAAGLRELTDDDLDEFGFGDVGDRNDPDGLVSQYGGETVRILHPQGLQIVEHHFDTLPPDTDDDAPQSNGSTFKLKVRQLDATLFLYDGYDWARTRRIIEEERKNMRRRLAKIRQLVASGQTPDPSVEETNTLLFNSVYVGLEHNVDELEPDALLAAIDNELNEDQETASQSSWQSFIPPPTSPKSTASGGASKAASGHTARVKVSKRSRGPSIEFRFMQLSADIDNYRNDPELASRSLVTIRDVEILDHIKTSTWRKFLTSKTTDSKGNIRETDSNMVRVELRQVYPALGHETQEARLRMKILPLRLHVDQDALDFLKKFFSFKDPDALPSQPTDPADDTYFQQAEVFPVDLKLDYKPRRVDYRALRDGRTIELMNFFHFDGAEMTLRHITLTGITGWAKVFDLLNDLWTPDVKATQLVEVISGVAPIRSVVNVGSGVADLVLLPIAQYRKDGRVVRGLQKGTTAFVKSTATEAIKLGARLATGTQVILEQAETVLGGQFKDPVTAETMPPFTAAALEELEDADPDDLISRYADQPTNVSEGVQSAYQSLRRNLNSAAQTILAVPMEVYERSGNEGTVRAVVRAVPIAVLKPMIGASEAISKTLLGLHNTLDPGVRMENEAKYKQR</sequence>
<evidence type="ECO:0000256" key="4">
    <source>
        <dbReference type="ARBA" id="ARBA00018070"/>
    </source>
</evidence>
<dbReference type="GO" id="GO:0032266">
    <property type="term" value="F:phosphatidylinositol-3-phosphate binding"/>
    <property type="evidence" value="ECO:0007669"/>
    <property type="project" value="TreeGrafter"/>
</dbReference>
<dbReference type="STRING" id="92696.A0A4R0RC53"/>
<evidence type="ECO:0000256" key="9">
    <source>
        <dbReference type="ARBA" id="ARBA00023136"/>
    </source>
</evidence>
<dbReference type="GO" id="GO:0061723">
    <property type="term" value="P:glycophagy"/>
    <property type="evidence" value="ECO:0007669"/>
    <property type="project" value="TreeGrafter"/>
</dbReference>
<feature type="compositionally biased region" description="Low complexity" evidence="13">
    <location>
        <begin position="286"/>
        <end position="295"/>
    </location>
</feature>
<dbReference type="EMBL" id="RWJN01000230">
    <property type="protein sequence ID" value="TCD64536.1"/>
    <property type="molecule type" value="Genomic_DNA"/>
</dbReference>